<accession>A0A1V9X581</accession>
<proteinExistence type="predicted"/>
<name>A0A1V9X581_9ACAR</name>
<feature type="non-terminal residue" evidence="1">
    <location>
        <position position="1"/>
    </location>
</feature>
<organism evidence="1 2">
    <name type="scientific">Tropilaelaps mercedesae</name>
    <dbReference type="NCBI Taxonomy" id="418985"/>
    <lineage>
        <taxon>Eukaryota</taxon>
        <taxon>Metazoa</taxon>
        <taxon>Ecdysozoa</taxon>
        <taxon>Arthropoda</taxon>
        <taxon>Chelicerata</taxon>
        <taxon>Arachnida</taxon>
        <taxon>Acari</taxon>
        <taxon>Parasitiformes</taxon>
        <taxon>Mesostigmata</taxon>
        <taxon>Gamasina</taxon>
        <taxon>Dermanyssoidea</taxon>
        <taxon>Laelapidae</taxon>
        <taxon>Tropilaelaps</taxon>
    </lineage>
</organism>
<gene>
    <name evidence="1" type="ORF">BIW11_04517</name>
</gene>
<protein>
    <submittedName>
        <fullName evidence="1">Uncharacterized protein</fullName>
    </submittedName>
</protein>
<comment type="caution">
    <text evidence="1">The sequence shown here is derived from an EMBL/GenBank/DDBJ whole genome shotgun (WGS) entry which is preliminary data.</text>
</comment>
<dbReference type="Proteomes" id="UP000192247">
    <property type="component" value="Unassembled WGS sequence"/>
</dbReference>
<evidence type="ECO:0000313" key="2">
    <source>
        <dbReference type="Proteomes" id="UP000192247"/>
    </source>
</evidence>
<dbReference type="InParanoid" id="A0A1V9X581"/>
<dbReference type="AlphaFoldDB" id="A0A1V9X581"/>
<evidence type="ECO:0000313" key="1">
    <source>
        <dbReference type="EMBL" id="OQR68657.1"/>
    </source>
</evidence>
<sequence>QPALDGAGEQLLSSAKCR</sequence>
<dbReference type="EMBL" id="MNPL01023814">
    <property type="protein sequence ID" value="OQR68657.1"/>
    <property type="molecule type" value="Genomic_DNA"/>
</dbReference>
<reference evidence="1 2" key="1">
    <citation type="journal article" date="2017" name="Gigascience">
        <title>Draft genome of the honey bee ectoparasitic mite, Tropilaelaps mercedesae, is shaped by the parasitic life history.</title>
        <authorList>
            <person name="Dong X."/>
            <person name="Armstrong S.D."/>
            <person name="Xia D."/>
            <person name="Makepeace B.L."/>
            <person name="Darby A.C."/>
            <person name="Kadowaki T."/>
        </authorList>
    </citation>
    <scope>NUCLEOTIDE SEQUENCE [LARGE SCALE GENOMIC DNA]</scope>
    <source>
        <strain evidence="1">Wuxi-XJTLU</strain>
    </source>
</reference>
<keyword evidence="2" id="KW-1185">Reference proteome</keyword>